<keyword evidence="1 3" id="KW-0378">Hydrolase</keyword>
<dbReference type="PANTHER" id="PTHR43798">
    <property type="entry name" value="MONOACYLGLYCEROL LIPASE"/>
    <property type="match status" value="1"/>
</dbReference>
<evidence type="ECO:0000313" key="4">
    <source>
        <dbReference type="Proteomes" id="UP001555826"/>
    </source>
</evidence>
<gene>
    <name evidence="3" type="ORF">AB1207_05965</name>
</gene>
<name>A0ABV3P3V3_9ACTN</name>
<reference evidence="3 4" key="1">
    <citation type="submission" date="2024-07" db="EMBL/GenBank/DDBJ databases">
        <authorList>
            <person name="Thanompreechachai J."/>
            <person name="Duangmal K."/>
        </authorList>
    </citation>
    <scope>NUCLEOTIDE SEQUENCE [LARGE SCALE GENOMIC DNA]</scope>
    <source>
        <strain evidence="3 4">KCTC 19886</strain>
    </source>
</reference>
<keyword evidence="4" id="KW-1185">Reference proteome</keyword>
<evidence type="ECO:0000313" key="3">
    <source>
        <dbReference type="EMBL" id="MEW9264283.1"/>
    </source>
</evidence>
<sequence length="250" mass="26222">MSTTTSTTIVCLHALGMSSRSFRPLARELAPGFDLVALDLPGFGGAPLDPGTSVEAMARWVLDQLTGRDRGRWLLLGHSMGGKVATVVAAGLAPHERPAGVVLLAASPPSPEPMAEDRRSTMLGWAADGPLGGAAVGEFLDANTGDPLDPTLDALAREDLRRTDPAAWRAWLQHGSREDWSDRVGRLDVPALVLAGGADGDLGPQAQRELNGAVYPRAEFTTLRGAGHLLPLERPAEVAAAIRQSFSTGA</sequence>
<accession>A0ABV3P3V3</accession>
<dbReference type="Proteomes" id="UP001555826">
    <property type="component" value="Unassembled WGS sequence"/>
</dbReference>
<protein>
    <submittedName>
        <fullName evidence="3">Alpha/beta hydrolase</fullName>
    </submittedName>
</protein>
<dbReference type="EMBL" id="JBFNQN010000003">
    <property type="protein sequence ID" value="MEW9264283.1"/>
    <property type="molecule type" value="Genomic_DNA"/>
</dbReference>
<dbReference type="Pfam" id="PF12697">
    <property type="entry name" value="Abhydrolase_6"/>
    <property type="match status" value="1"/>
</dbReference>
<dbReference type="PANTHER" id="PTHR43798:SF31">
    <property type="entry name" value="AB HYDROLASE SUPERFAMILY PROTEIN YCLE"/>
    <property type="match status" value="1"/>
</dbReference>
<comment type="caution">
    <text evidence="3">The sequence shown here is derived from an EMBL/GenBank/DDBJ whole genome shotgun (WGS) entry which is preliminary data.</text>
</comment>
<dbReference type="InterPro" id="IPR000073">
    <property type="entry name" value="AB_hydrolase_1"/>
</dbReference>
<dbReference type="RefSeq" id="WP_367636905.1">
    <property type="nucleotide sequence ID" value="NZ_JBFNQN010000003.1"/>
</dbReference>
<proteinExistence type="predicted"/>
<feature type="domain" description="AB hydrolase-1" evidence="2">
    <location>
        <begin position="9"/>
        <end position="241"/>
    </location>
</feature>
<dbReference type="SUPFAM" id="SSF53474">
    <property type="entry name" value="alpha/beta-Hydrolases"/>
    <property type="match status" value="1"/>
</dbReference>
<evidence type="ECO:0000259" key="2">
    <source>
        <dbReference type="Pfam" id="PF12697"/>
    </source>
</evidence>
<dbReference type="InterPro" id="IPR050266">
    <property type="entry name" value="AB_hydrolase_sf"/>
</dbReference>
<dbReference type="InterPro" id="IPR000639">
    <property type="entry name" value="Epox_hydrolase-like"/>
</dbReference>
<dbReference type="Gene3D" id="3.40.50.1820">
    <property type="entry name" value="alpha/beta hydrolase"/>
    <property type="match status" value="1"/>
</dbReference>
<dbReference type="PRINTS" id="PR00412">
    <property type="entry name" value="EPOXHYDRLASE"/>
</dbReference>
<dbReference type="InterPro" id="IPR029058">
    <property type="entry name" value="AB_hydrolase_fold"/>
</dbReference>
<evidence type="ECO:0000256" key="1">
    <source>
        <dbReference type="ARBA" id="ARBA00022801"/>
    </source>
</evidence>
<organism evidence="3 4">
    <name type="scientific">Kineococcus endophyticus</name>
    <dbReference type="NCBI Taxonomy" id="1181883"/>
    <lineage>
        <taxon>Bacteria</taxon>
        <taxon>Bacillati</taxon>
        <taxon>Actinomycetota</taxon>
        <taxon>Actinomycetes</taxon>
        <taxon>Kineosporiales</taxon>
        <taxon>Kineosporiaceae</taxon>
        <taxon>Kineococcus</taxon>
    </lineage>
</organism>
<dbReference type="GO" id="GO:0016787">
    <property type="term" value="F:hydrolase activity"/>
    <property type="evidence" value="ECO:0007669"/>
    <property type="project" value="UniProtKB-KW"/>
</dbReference>